<name>A0A1H9EZK0_9BURK</name>
<dbReference type="Gene3D" id="1.25.40.10">
    <property type="entry name" value="Tetratricopeptide repeat domain"/>
    <property type="match status" value="1"/>
</dbReference>
<dbReference type="GO" id="GO:0008757">
    <property type="term" value="F:S-adenosylmethionine-dependent methyltransferase activity"/>
    <property type="evidence" value="ECO:0007669"/>
    <property type="project" value="InterPro"/>
</dbReference>
<dbReference type="Pfam" id="PF14559">
    <property type="entry name" value="TPR_19"/>
    <property type="match status" value="1"/>
</dbReference>
<feature type="compositionally biased region" description="Pro residues" evidence="4">
    <location>
        <begin position="286"/>
        <end position="298"/>
    </location>
</feature>
<dbReference type="PANTHER" id="PTHR24422:SF19">
    <property type="entry name" value="CHEMOTAXIS PROTEIN METHYLTRANSFERASE"/>
    <property type="match status" value="1"/>
</dbReference>
<reference evidence="6 7" key="1">
    <citation type="submission" date="2016-10" db="EMBL/GenBank/DDBJ databases">
        <authorList>
            <person name="de Groot N.N."/>
        </authorList>
    </citation>
    <scope>NUCLEOTIDE SEQUENCE [LARGE SCALE GENOMIC DNA]</scope>
    <source>
        <strain evidence="6 7">ATCC 35958</strain>
    </source>
</reference>
<proteinExistence type="predicted"/>
<evidence type="ECO:0000256" key="1">
    <source>
        <dbReference type="ARBA" id="ARBA00022603"/>
    </source>
</evidence>
<dbReference type="Proteomes" id="UP000199766">
    <property type="component" value="Unassembled WGS sequence"/>
</dbReference>
<dbReference type="InterPro" id="IPR022642">
    <property type="entry name" value="CheR_C"/>
</dbReference>
<dbReference type="OrthoDB" id="9816309at2"/>
<dbReference type="AlphaFoldDB" id="A0A1H9EZK0"/>
<keyword evidence="1 6" id="KW-0489">Methyltransferase</keyword>
<dbReference type="PRINTS" id="PR00996">
    <property type="entry name" value="CHERMTFRASE"/>
</dbReference>
<dbReference type="SUPFAM" id="SSF48452">
    <property type="entry name" value="TPR-like"/>
    <property type="match status" value="1"/>
</dbReference>
<accession>A0A1H9EZK0</accession>
<keyword evidence="7" id="KW-1185">Reference proteome</keyword>
<dbReference type="InterPro" id="IPR019734">
    <property type="entry name" value="TPR_rpt"/>
</dbReference>
<evidence type="ECO:0000256" key="4">
    <source>
        <dbReference type="SAM" id="MobiDB-lite"/>
    </source>
</evidence>
<dbReference type="InterPro" id="IPR000780">
    <property type="entry name" value="CheR_MeTrfase"/>
</dbReference>
<evidence type="ECO:0000313" key="7">
    <source>
        <dbReference type="Proteomes" id="UP000199766"/>
    </source>
</evidence>
<dbReference type="InterPro" id="IPR050903">
    <property type="entry name" value="Bact_Chemotaxis_MeTrfase"/>
</dbReference>
<sequence>MSAPVDLAPFKVLIHERCGLGFASAGDDAKLRQAIMTRVQYLQLRADAYFLRLGVSNSEFQELVNLLTINETYFFREPEQLRFVIDRVLPRFVARPSQPSPIRILSAGCSSGEEPYSLAIALQEKYGTAAAEMFSIHAGDIDSAMLEKARRAIFSEFSFRGVAPDIRQRYFEKSASGYALAANMCQRVQFRLLNLLQPERPLPLTDFDVILFRNVSIYFDAATRKRIQQHLSEVLRPDGLLFTGTAETLANDLNVFELIEEDGMFYFAKGKPPLPSTLSRRAALHRPPPTLTPPPPLRRAPMAAAAAAAPAVSALQRPTSVVTSQASTAPTRATAIDGDALRRLVAGHHYESALQQLDAALAITPHNPALLLLKATVLLERGQFSGAEALAHSVLSQDHWSIDASFLLGQAARSQQRVDEAIRCFKQAAYAHHACWPAHYYLADLYRQRGDTQLARRAYHAVLQLLDDSNTDHGIRHLPLALPTGEIRKLCERHLASLPAGRK</sequence>
<feature type="region of interest" description="Disordered" evidence="4">
    <location>
        <begin position="278"/>
        <end position="298"/>
    </location>
</feature>
<organism evidence="6 7">
    <name type="scientific">Giesbergeria anulus</name>
    <dbReference type="NCBI Taxonomy" id="180197"/>
    <lineage>
        <taxon>Bacteria</taxon>
        <taxon>Pseudomonadati</taxon>
        <taxon>Pseudomonadota</taxon>
        <taxon>Betaproteobacteria</taxon>
        <taxon>Burkholderiales</taxon>
        <taxon>Comamonadaceae</taxon>
        <taxon>Giesbergeria</taxon>
    </lineage>
</organism>
<dbReference type="Pfam" id="PF01739">
    <property type="entry name" value="CheR"/>
    <property type="match status" value="1"/>
</dbReference>
<protein>
    <submittedName>
        <fullName evidence="6">Chemotaxis protein methyltransferase CheR</fullName>
    </submittedName>
</protein>
<evidence type="ECO:0000313" key="6">
    <source>
        <dbReference type="EMBL" id="SEQ31136.1"/>
    </source>
</evidence>
<keyword evidence="3" id="KW-0949">S-adenosyl-L-methionine</keyword>
<dbReference type="STRING" id="180197.SAMN02982919_00416"/>
<dbReference type="SMART" id="SM00028">
    <property type="entry name" value="TPR"/>
    <property type="match status" value="2"/>
</dbReference>
<evidence type="ECO:0000256" key="2">
    <source>
        <dbReference type="ARBA" id="ARBA00022679"/>
    </source>
</evidence>
<dbReference type="PANTHER" id="PTHR24422">
    <property type="entry name" value="CHEMOTAXIS PROTEIN METHYLTRANSFERASE"/>
    <property type="match status" value="1"/>
</dbReference>
<dbReference type="SMART" id="SM00138">
    <property type="entry name" value="MeTrc"/>
    <property type="match status" value="1"/>
</dbReference>
<dbReference type="PROSITE" id="PS50123">
    <property type="entry name" value="CHER"/>
    <property type="match status" value="1"/>
</dbReference>
<evidence type="ECO:0000259" key="5">
    <source>
        <dbReference type="PROSITE" id="PS50123"/>
    </source>
</evidence>
<keyword evidence="2 6" id="KW-0808">Transferase</keyword>
<evidence type="ECO:0000256" key="3">
    <source>
        <dbReference type="ARBA" id="ARBA00022691"/>
    </source>
</evidence>
<dbReference type="Gene3D" id="3.40.50.150">
    <property type="entry name" value="Vaccinia Virus protein VP39"/>
    <property type="match status" value="1"/>
</dbReference>
<dbReference type="GO" id="GO:0032259">
    <property type="term" value="P:methylation"/>
    <property type="evidence" value="ECO:0007669"/>
    <property type="project" value="UniProtKB-KW"/>
</dbReference>
<feature type="domain" description="CheR-type methyltransferase" evidence="5">
    <location>
        <begin position="1"/>
        <end position="272"/>
    </location>
</feature>
<gene>
    <name evidence="6" type="ORF">SAMN02982919_00416</name>
</gene>
<dbReference type="InterPro" id="IPR029063">
    <property type="entry name" value="SAM-dependent_MTases_sf"/>
</dbReference>
<dbReference type="EMBL" id="FOGD01000001">
    <property type="protein sequence ID" value="SEQ31136.1"/>
    <property type="molecule type" value="Genomic_DNA"/>
</dbReference>
<dbReference type="SUPFAM" id="SSF53335">
    <property type="entry name" value="S-adenosyl-L-methionine-dependent methyltransferases"/>
    <property type="match status" value="1"/>
</dbReference>
<dbReference type="RefSeq" id="WP_091451985.1">
    <property type="nucleotide sequence ID" value="NZ_FOGD01000001.1"/>
</dbReference>
<dbReference type="InterPro" id="IPR011990">
    <property type="entry name" value="TPR-like_helical_dom_sf"/>
</dbReference>